<dbReference type="RefSeq" id="WP_111746499.1">
    <property type="nucleotide sequence ID" value="NZ_JBHSQY010000027.1"/>
</dbReference>
<dbReference type="SUPFAM" id="SSF53098">
    <property type="entry name" value="Ribonuclease H-like"/>
    <property type="match status" value="1"/>
</dbReference>
<dbReference type="InterPro" id="IPR002559">
    <property type="entry name" value="Transposase_11"/>
</dbReference>
<dbReference type="GO" id="GO:0004803">
    <property type="term" value="F:transposase activity"/>
    <property type="evidence" value="ECO:0007669"/>
    <property type="project" value="InterPro"/>
</dbReference>
<dbReference type="InterPro" id="IPR012337">
    <property type="entry name" value="RNaseH-like_sf"/>
</dbReference>
<protein>
    <submittedName>
        <fullName evidence="7">IS4 family transposase</fullName>
    </submittedName>
</protein>
<name>A0A328A2G4_9STAP</name>
<evidence type="ECO:0000259" key="5">
    <source>
        <dbReference type="Pfam" id="PF01609"/>
    </source>
</evidence>
<sequence length="373" mass="43908">MDKFTRKSSFEQWISPIDFKKISKQVTILNLDHYTKKLNTLSFIRLLLFSQLVESESLRAISDSVFSEELQKTIGFTSISYSQLSRKLAEVPTEIFQNIFLELLDQIHCKNNFSQKRKLTTPLKIIDSSTLPLNLRNHRWAKFRKTKSGVKLHLRLVHMPDCDSYPDNFYITNACENDQNHLELFVNDKECLYVFDRGYVNYQRFDEMTDDGYFFVSRLRKNAVHRVIETFEVNENSHIISEQMVVVGTTLNRSENYFRRILVKDSSGNELVLITNRFDLSPEKIGEIYKSRWSIELFFKWIKQHLNVKTFYGHSETAVANQVYIAMIVYCLNVISKLSTNSKKNILQITRLIKASIWKSSHLWIRRISDNVP</sequence>
<dbReference type="NCBIfam" id="NF033592">
    <property type="entry name" value="transpos_IS4_1"/>
    <property type="match status" value="1"/>
</dbReference>
<feature type="domain" description="Transposase IS4-like" evidence="5">
    <location>
        <begin position="123"/>
        <end position="332"/>
    </location>
</feature>
<gene>
    <name evidence="7" type="ORF">BHX94_09880</name>
</gene>
<comment type="caution">
    <text evidence="7">The sequence shown here is derived from an EMBL/GenBank/DDBJ whole genome shotgun (WGS) entry which is preliminary data.</text>
</comment>
<keyword evidence="3" id="KW-0238">DNA-binding</keyword>
<keyword evidence="2" id="KW-0815">Transposition</keyword>
<dbReference type="AlphaFoldDB" id="A0A328A2G4"/>
<evidence type="ECO:0000256" key="2">
    <source>
        <dbReference type="ARBA" id="ARBA00022578"/>
    </source>
</evidence>
<evidence type="ECO:0000313" key="8">
    <source>
        <dbReference type="Proteomes" id="UP000249579"/>
    </source>
</evidence>
<dbReference type="EMBL" id="PZJG01000007">
    <property type="protein sequence ID" value="RAK48700.1"/>
    <property type="molecule type" value="Genomic_DNA"/>
</dbReference>
<proteinExistence type="inferred from homology"/>
<comment type="similarity">
    <text evidence="1">Belongs to the transposase 11 family.</text>
</comment>
<feature type="domain" description="DUF4372" evidence="6">
    <location>
        <begin position="6"/>
        <end position="67"/>
    </location>
</feature>
<dbReference type="InterPro" id="IPR047952">
    <property type="entry name" value="Transpos_IS4"/>
</dbReference>
<dbReference type="PANTHER" id="PTHR33258">
    <property type="entry name" value="TRANSPOSASE INSL FOR INSERTION SEQUENCE ELEMENT IS186A-RELATED"/>
    <property type="match status" value="1"/>
</dbReference>
<dbReference type="OrthoDB" id="368860at2"/>
<evidence type="ECO:0000256" key="3">
    <source>
        <dbReference type="ARBA" id="ARBA00023125"/>
    </source>
</evidence>
<dbReference type="PANTHER" id="PTHR33258:SF1">
    <property type="entry name" value="TRANSPOSASE INSL FOR INSERTION SEQUENCE ELEMENT IS186A-RELATED"/>
    <property type="match status" value="1"/>
</dbReference>
<evidence type="ECO:0000313" key="7">
    <source>
        <dbReference type="EMBL" id="RAK48700.1"/>
    </source>
</evidence>
<dbReference type="GO" id="GO:0003677">
    <property type="term" value="F:DNA binding"/>
    <property type="evidence" value="ECO:0007669"/>
    <property type="project" value="UniProtKB-KW"/>
</dbReference>
<dbReference type="Proteomes" id="UP000249579">
    <property type="component" value="Unassembled WGS sequence"/>
</dbReference>
<evidence type="ECO:0000256" key="4">
    <source>
        <dbReference type="ARBA" id="ARBA00023172"/>
    </source>
</evidence>
<accession>A0A328A2G4</accession>
<dbReference type="Pfam" id="PF14294">
    <property type="entry name" value="DUF4372"/>
    <property type="match status" value="1"/>
</dbReference>
<keyword evidence="4" id="KW-0233">DNA recombination</keyword>
<dbReference type="InterPro" id="IPR025399">
    <property type="entry name" value="DUF4372"/>
</dbReference>
<dbReference type="Pfam" id="PF01609">
    <property type="entry name" value="DDE_Tnp_1"/>
    <property type="match status" value="1"/>
</dbReference>
<dbReference type="GO" id="GO:0006313">
    <property type="term" value="P:DNA transposition"/>
    <property type="evidence" value="ECO:0007669"/>
    <property type="project" value="InterPro"/>
</dbReference>
<organism evidence="7 8">
    <name type="scientific">Macrococcoides bohemicum</name>
    <dbReference type="NCBI Taxonomy" id="1903056"/>
    <lineage>
        <taxon>Bacteria</taxon>
        <taxon>Bacillati</taxon>
        <taxon>Bacillota</taxon>
        <taxon>Bacilli</taxon>
        <taxon>Bacillales</taxon>
        <taxon>Staphylococcaceae</taxon>
        <taxon>Macrococcoides</taxon>
    </lineage>
</organism>
<evidence type="ECO:0000256" key="1">
    <source>
        <dbReference type="ARBA" id="ARBA00010075"/>
    </source>
</evidence>
<reference evidence="7 8" key="1">
    <citation type="journal article" date="2018" name="Front. Microbiol.">
        <title>Description and Comparative Genomics of Macrococcus caseolyticus subsp. hominis subsp. nov., Macrococcus goetzii sp. nov., Macrococcus epidermidis sp. nov., and Macrococcus bohemicus sp. nov., Novel Macrococci From Human Clinical Material With Virulence Potential and Suspected Uptake of Foreign DNA by Natural Transformation.</title>
        <authorList>
            <person name="Maslanova I."/>
            <person name="Wertheimer Z."/>
            <person name="Sedlacek I."/>
            <person name="Svec P."/>
            <person name="Indrakova A."/>
            <person name="Kovarovic V."/>
            <person name="Schumann P."/>
            <person name="Sproer C."/>
            <person name="Kralova S."/>
            <person name="Sedo O."/>
            <person name="Kristofova L."/>
            <person name="Vrbovska V."/>
            <person name="Fuzik T."/>
            <person name="Petras P."/>
            <person name="Zdrahal Z."/>
            <person name="Ruzickova V."/>
            <person name="Doskar J."/>
            <person name="Pantucek R."/>
        </authorList>
    </citation>
    <scope>NUCLEOTIDE SEQUENCE [LARGE SCALE GENOMIC DNA]</scope>
    <source>
        <strain evidence="7 8">03/115</strain>
    </source>
</reference>
<evidence type="ECO:0000259" key="6">
    <source>
        <dbReference type="Pfam" id="PF14294"/>
    </source>
</evidence>